<reference evidence="2" key="1">
    <citation type="submission" date="2019-03" db="EMBL/GenBank/DDBJ databases">
        <title>Lake Tanganyika Metagenome-Assembled Genomes (MAGs).</title>
        <authorList>
            <person name="Tran P."/>
        </authorList>
    </citation>
    <scope>NUCLEOTIDE SEQUENCE</scope>
    <source>
        <strain evidence="2">M_DeepCast_50m_m2_156</strain>
    </source>
</reference>
<dbReference type="Pfam" id="PF14520">
    <property type="entry name" value="HHH_5"/>
    <property type="match status" value="1"/>
</dbReference>
<dbReference type="Proteomes" id="UP000774699">
    <property type="component" value="Unassembled WGS sequence"/>
</dbReference>
<organism evidence="2 3">
    <name type="scientific">Candidatus Iainarchaeum sp</name>
    <dbReference type="NCBI Taxonomy" id="3101447"/>
    <lineage>
        <taxon>Archaea</taxon>
        <taxon>Candidatus Iainarchaeota</taxon>
        <taxon>Candidatus Iainarchaeia</taxon>
        <taxon>Candidatus Iainarchaeales</taxon>
        <taxon>Candidatus Iainarchaeaceae</taxon>
        <taxon>Candidatus Iainarchaeum</taxon>
    </lineage>
</organism>
<name>A0A8T4C830_9ARCH</name>
<feature type="domain" description="Helix-hairpin-helix DNA-binding motif class 1" evidence="1">
    <location>
        <begin position="96"/>
        <end position="115"/>
    </location>
</feature>
<dbReference type="InterPro" id="IPR003583">
    <property type="entry name" value="Hlx-hairpin-Hlx_DNA-bd_motif"/>
</dbReference>
<evidence type="ECO:0000313" key="3">
    <source>
        <dbReference type="Proteomes" id="UP000774699"/>
    </source>
</evidence>
<dbReference type="AlphaFoldDB" id="A0A8T4C830"/>
<feature type="non-terminal residue" evidence="2">
    <location>
        <position position="144"/>
    </location>
</feature>
<dbReference type="GO" id="GO:0003677">
    <property type="term" value="F:DNA binding"/>
    <property type="evidence" value="ECO:0007669"/>
    <property type="project" value="InterPro"/>
</dbReference>
<accession>A0A8T4C830</accession>
<dbReference type="InterPro" id="IPR010995">
    <property type="entry name" value="DNA_repair_Rad51/TF_NusA_a-hlx"/>
</dbReference>
<dbReference type="GO" id="GO:0000166">
    <property type="term" value="F:nucleotide binding"/>
    <property type="evidence" value="ECO:0007669"/>
    <property type="project" value="InterPro"/>
</dbReference>
<feature type="domain" description="Helix-hairpin-helix DNA-binding motif class 1" evidence="1">
    <location>
        <begin position="63"/>
        <end position="82"/>
    </location>
</feature>
<dbReference type="EMBL" id="VGJJ01000061">
    <property type="protein sequence ID" value="MBM3282609.1"/>
    <property type="molecule type" value="Genomic_DNA"/>
</dbReference>
<proteinExistence type="predicted"/>
<evidence type="ECO:0000259" key="1">
    <source>
        <dbReference type="SMART" id="SM00278"/>
    </source>
</evidence>
<dbReference type="Gene3D" id="1.10.150.20">
    <property type="entry name" value="5' to 3' exonuclease, C-terminal subdomain"/>
    <property type="match status" value="1"/>
</dbReference>
<dbReference type="GO" id="GO:0006281">
    <property type="term" value="P:DNA repair"/>
    <property type="evidence" value="ECO:0007669"/>
    <property type="project" value="InterPro"/>
</dbReference>
<comment type="caution">
    <text evidence="2">The sequence shown here is derived from an EMBL/GenBank/DDBJ whole genome shotgun (WGS) entry which is preliminary data.</text>
</comment>
<dbReference type="SMART" id="SM00278">
    <property type="entry name" value="HhH1"/>
    <property type="match status" value="2"/>
</dbReference>
<protein>
    <recommendedName>
        <fullName evidence="1">Helix-hairpin-helix DNA-binding motif class 1 domain-containing protein</fullName>
    </recommendedName>
</protein>
<gene>
    <name evidence="2" type="ORF">FJY86_04730</name>
</gene>
<sequence>MINIAKARRHPTAVSRPSLFKSENVYLACLPVQGEGLSQGRYLKRAVHEDRNVKHMAAKAEIKEVKDLPGIGPQAAEKLFGAGYKSLESIAVASPMELIEASGLGEGTAEKAIKAARDALEMGYESADILAERRKLVGRVSTGS</sequence>
<dbReference type="SUPFAM" id="SSF47794">
    <property type="entry name" value="Rad51 N-terminal domain-like"/>
    <property type="match status" value="1"/>
</dbReference>
<evidence type="ECO:0000313" key="2">
    <source>
        <dbReference type="EMBL" id="MBM3282609.1"/>
    </source>
</evidence>